<dbReference type="Proteomes" id="UP000199546">
    <property type="component" value="Unassembled WGS sequence"/>
</dbReference>
<gene>
    <name evidence="1" type="ORF">SAMN05660657_05726</name>
</gene>
<dbReference type="AlphaFoldDB" id="A0A1I7DFV6"/>
<keyword evidence="2" id="KW-1185">Reference proteome</keyword>
<name>A0A1I7DFV6_9ACTN</name>
<accession>A0A1I7DFV6</accession>
<dbReference type="EMBL" id="FPBA01000059">
    <property type="protein sequence ID" value="SFU10475.1"/>
    <property type="molecule type" value="Genomic_DNA"/>
</dbReference>
<proteinExistence type="predicted"/>
<sequence>MAATITIHPDPAFTGKLDIYIHSDGSVTTVTMDAPEAELLKDPDVLALLARHEAATAGTPSRDVVRHAVQLGYDAKAPGGTGQAKYVRLIYSAPSHKRTVTLYIDSVKIASGGKEQWEFALSIPGREPSSKDIRFYYKDVDYKTVLQAFKDWADAA</sequence>
<dbReference type="STRING" id="1296565.SAMN05660657_05726"/>
<evidence type="ECO:0000313" key="1">
    <source>
        <dbReference type="EMBL" id="SFU10475.1"/>
    </source>
</evidence>
<evidence type="ECO:0000313" key="2">
    <source>
        <dbReference type="Proteomes" id="UP000199546"/>
    </source>
</evidence>
<dbReference type="RefSeq" id="WP_093585338.1">
    <property type="nucleotide sequence ID" value="NZ_FPBA01000059.1"/>
</dbReference>
<reference evidence="2" key="1">
    <citation type="submission" date="2016-10" db="EMBL/GenBank/DDBJ databases">
        <authorList>
            <person name="Varghese N."/>
            <person name="Submissions S."/>
        </authorList>
    </citation>
    <scope>NUCLEOTIDE SEQUENCE [LARGE SCALE GENOMIC DNA]</scope>
    <source>
        <strain evidence="2">DSM 46136</strain>
    </source>
</reference>
<protein>
    <submittedName>
        <fullName evidence="1">Uncharacterized protein</fullName>
    </submittedName>
</protein>
<organism evidence="1 2">
    <name type="scientific">Geodermatophilus amargosae</name>
    <dbReference type="NCBI Taxonomy" id="1296565"/>
    <lineage>
        <taxon>Bacteria</taxon>
        <taxon>Bacillati</taxon>
        <taxon>Actinomycetota</taxon>
        <taxon>Actinomycetes</taxon>
        <taxon>Geodermatophilales</taxon>
        <taxon>Geodermatophilaceae</taxon>
        <taxon>Geodermatophilus</taxon>
    </lineage>
</organism>